<gene>
    <name evidence="2" type="ORF">Dsin_006802</name>
</gene>
<proteinExistence type="predicted"/>
<keyword evidence="3" id="KW-1185">Reference proteome</keyword>
<dbReference type="InterPro" id="IPR040893">
    <property type="entry name" value="RADX"/>
</dbReference>
<dbReference type="AlphaFoldDB" id="A0AAE0B006"/>
<dbReference type="Pfam" id="PF04057">
    <property type="entry name" value="Rep-A_N"/>
    <property type="match status" value="1"/>
</dbReference>
<evidence type="ECO:0000313" key="3">
    <source>
        <dbReference type="Proteomes" id="UP001281410"/>
    </source>
</evidence>
<evidence type="ECO:0000313" key="2">
    <source>
        <dbReference type="EMBL" id="KAK3226940.1"/>
    </source>
</evidence>
<sequence length="98" mass="11062">MELTENTIALICKGDVTSDNDLIPVVQVLELKLVVSKQQQQQQQQQQQRFRMVLSDGSLSQQGMLATQRNELVTSGLLQIGSVIRLTKYTCNVIQNRM</sequence>
<dbReference type="Gene3D" id="2.40.50.140">
    <property type="entry name" value="Nucleic acid-binding proteins"/>
    <property type="match status" value="1"/>
</dbReference>
<feature type="domain" description="Replication factor-A protein 1 N-terminal" evidence="1">
    <location>
        <begin position="3"/>
        <end position="96"/>
    </location>
</feature>
<dbReference type="SUPFAM" id="SSF50249">
    <property type="entry name" value="Nucleic acid-binding proteins"/>
    <property type="match status" value="1"/>
</dbReference>
<accession>A0AAE0B006</accession>
<dbReference type="GO" id="GO:0005634">
    <property type="term" value="C:nucleus"/>
    <property type="evidence" value="ECO:0007669"/>
    <property type="project" value="InterPro"/>
</dbReference>
<evidence type="ECO:0000259" key="1">
    <source>
        <dbReference type="Pfam" id="PF04057"/>
    </source>
</evidence>
<name>A0AAE0B006_9ROSI</name>
<organism evidence="2 3">
    <name type="scientific">Dipteronia sinensis</name>
    <dbReference type="NCBI Taxonomy" id="43782"/>
    <lineage>
        <taxon>Eukaryota</taxon>
        <taxon>Viridiplantae</taxon>
        <taxon>Streptophyta</taxon>
        <taxon>Embryophyta</taxon>
        <taxon>Tracheophyta</taxon>
        <taxon>Spermatophyta</taxon>
        <taxon>Magnoliopsida</taxon>
        <taxon>eudicotyledons</taxon>
        <taxon>Gunneridae</taxon>
        <taxon>Pentapetalae</taxon>
        <taxon>rosids</taxon>
        <taxon>malvids</taxon>
        <taxon>Sapindales</taxon>
        <taxon>Sapindaceae</taxon>
        <taxon>Hippocastanoideae</taxon>
        <taxon>Acereae</taxon>
        <taxon>Dipteronia</taxon>
    </lineage>
</organism>
<protein>
    <recommendedName>
        <fullName evidence="1">Replication factor-A protein 1 N-terminal domain-containing protein</fullName>
    </recommendedName>
</protein>
<dbReference type="InterPro" id="IPR012340">
    <property type="entry name" value="NA-bd_OB-fold"/>
</dbReference>
<dbReference type="PANTHER" id="PTHR14944">
    <property type="entry name" value="RPA-RELATED PROTEIN RADX"/>
    <property type="match status" value="1"/>
</dbReference>
<dbReference type="Proteomes" id="UP001281410">
    <property type="component" value="Unassembled WGS sequence"/>
</dbReference>
<dbReference type="GO" id="GO:0006260">
    <property type="term" value="P:DNA replication"/>
    <property type="evidence" value="ECO:0007669"/>
    <property type="project" value="InterPro"/>
</dbReference>
<dbReference type="GO" id="GO:0003697">
    <property type="term" value="F:single-stranded DNA binding"/>
    <property type="evidence" value="ECO:0007669"/>
    <property type="project" value="InterPro"/>
</dbReference>
<reference evidence="2" key="1">
    <citation type="journal article" date="2023" name="Plant J.">
        <title>Genome sequences and population genomics provide insights into the demographic history, inbreeding, and mutation load of two 'living fossil' tree species of Dipteronia.</title>
        <authorList>
            <person name="Feng Y."/>
            <person name="Comes H.P."/>
            <person name="Chen J."/>
            <person name="Zhu S."/>
            <person name="Lu R."/>
            <person name="Zhang X."/>
            <person name="Li P."/>
            <person name="Qiu J."/>
            <person name="Olsen K.M."/>
            <person name="Qiu Y."/>
        </authorList>
    </citation>
    <scope>NUCLEOTIDE SEQUENCE</scope>
    <source>
        <strain evidence="2">NBL</strain>
    </source>
</reference>
<dbReference type="PANTHER" id="PTHR14944:SF2">
    <property type="entry name" value="RPA-RELATED PROTEIN RADX"/>
    <property type="match status" value="1"/>
</dbReference>
<dbReference type="InterPro" id="IPR007199">
    <property type="entry name" value="Rep_factor-A_N"/>
</dbReference>
<dbReference type="EMBL" id="JANJYJ010000002">
    <property type="protein sequence ID" value="KAK3226940.1"/>
    <property type="molecule type" value="Genomic_DNA"/>
</dbReference>
<comment type="caution">
    <text evidence="2">The sequence shown here is derived from an EMBL/GenBank/DDBJ whole genome shotgun (WGS) entry which is preliminary data.</text>
</comment>